<reference evidence="2 3" key="1">
    <citation type="journal article" date="2009" name="Nat. Genet.">
        <title>The genome of the cucumber, Cucumis sativus L.</title>
        <authorList>
            <person name="Huang S."/>
            <person name="Li R."/>
            <person name="Zhang Z."/>
            <person name="Li L."/>
            <person name="Gu X."/>
            <person name="Fan W."/>
            <person name="Lucas W.J."/>
            <person name="Wang X."/>
            <person name="Xie B."/>
            <person name="Ni P."/>
            <person name="Ren Y."/>
            <person name="Zhu H."/>
            <person name="Li J."/>
            <person name="Lin K."/>
            <person name="Jin W."/>
            <person name="Fei Z."/>
            <person name="Li G."/>
            <person name="Staub J."/>
            <person name="Kilian A."/>
            <person name="van der Vossen E.A."/>
            <person name="Wu Y."/>
            <person name="Guo J."/>
            <person name="He J."/>
            <person name="Jia Z."/>
            <person name="Ren Y."/>
            <person name="Tian G."/>
            <person name="Lu Y."/>
            <person name="Ruan J."/>
            <person name="Qian W."/>
            <person name="Wang M."/>
            <person name="Huang Q."/>
            <person name="Li B."/>
            <person name="Xuan Z."/>
            <person name="Cao J."/>
            <person name="Asan"/>
            <person name="Wu Z."/>
            <person name="Zhang J."/>
            <person name="Cai Q."/>
            <person name="Bai Y."/>
            <person name="Zhao B."/>
            <person name="Han Y."/>
            <person name="Li Y."/>
            <person name="Li X."/>
            <person name="Wang S."/>
            <person name="Shi Q."/>
            <person name="Liu S."/>
            <person name="Cho W.K."/>
            <person name="Kim J.Y."/>
            <person name="Xu Y."/>
            <person name="Heller-Uszynska K."/>
            <person name="Miao H."/>
            <person name="Cheng Z."/>
            <person name="Zhang S."/>
            <person name="Wu J."/>
            <person name="Yang Y."/>
            <person name="Kang H."/>
            <person name="Li M."/>
            <person name="Liang H."/>
            <person name="Ren X."/>
            <person name="Shi Z."/>
            <person name="Wen M."/>
            <person name="Jian M."/>
            <person name="Yang H."/>
            <person name="Zhang G."/>
            <person name="Yang Z."/>
            <person name="Chen R."/>
            <person name="Liu S."/>
            <person name="Li J."/>
            <person name="Ma L."/>
            <person name="Liu H."/>
            <person name="Zhou Y."/>
            <person name="Zhao J."/>
            <person name="Fang X."/>
            <person name="Li G."/>
            <person name="Fang L."/>
            <person name="Li Y."/>
            <person name="Liu D."/>
            <person name="Zheng H."/>
            <person name="Zhang Y."/>
            <person name="Qin N."/>
            <person name="Li Z."/>
            <person name="Yang G."/>
            <person name="Yang S."/>
            <person name="Bolund L."/>
            <person name="Kristiansen K."/>
            <person name="Zheng H."/>
            <person name="Li S."/>
            <person name="Zhang X."/>
            <person name="Yang H."/>
            <person name="Wang J."/>
            <person name="Sun R."/>
            <person name="Zhang B."/>
            <person name="Jiang S."/>
            <person name="Wang J."/>
            <person name="Du Y."/>
            <person name="Li S."/>
        </authorList>
    </citation>
    <scope>NUCLEOTIDE SEQUENCE [LARGE SCALE GENOMIC DNA]</scope>
    <source>
        <strain evidence="3">cv. 9930</strain>
    </source>
</reference>
<organism evidence="2 3">
    <name type="scientific">Cucumis sativus</name>
    <name type="common">Cucumber</name>
    <dbReference type="NCBI Taxonomy" id="3659"/>
    <lineage>
        <taxon>Eukaryota</taxon>
        <taxon>Viridiplantae</taxon>
        <taxon>Streptophyta</taxon>
        <taxon>Embryophyta</taxon>
        <taxon>Tracheophyta</taxon>
        <taxon>Spermatophyta</taxon>
        <taxon>Magnoliopsida</taxon>
        <taxon>eudicotyledons</taxon>
        <taxon>Gunneridae</taxon>
        <taxon>Pentapetalae</taxon>
        <taxon>rosids</taxon>
        <taxon>fabids</taxon>
        <taxon>Cucurbitales</taxon>
        <taxon>Cucurbitaceae</taxon>
        <taxon>Benincaseae</taxon>
        <taxon>Cucumis</taxon>
    </lineage>
</organism>
<reference evidence="2 3" key="2">
    <citation type="journal article" date="2009" name="PLoS ONE">
        <title>An integrated genetic and cytogenetic map of the cucumber genome.</title>
        <authorList>
            <person name="Ren Y."/>
            <person name="Zhang Z."/>
            <person name="Liu J."/>
            <person name="Staub J.E."/>
            <person name="Han Y."/>
            <person name="Cheng Z."/>
            <person name="Li X."/>
            <person name="Lu J."/>
            <person name="Miao H."/>
            <person name="Kang H."/>
            <person name="Xie B."/>
            <person name="Gu X."/>
            <person name="Wang X."/>
            <person name="Du Y."/>
            <person name="Jin W."/>
            <person name="Huang S."/>
        </authorList>
    </citation>
    <scope>NUCLEOTIDE SEQUENCE [LARGE SCALE GENOMIC DNA]</scope>
    <source>
        <strain evidence="3">cv. 9930</strain>
    </source>
</reference>
<dbReference type="Gramene" id="KGN64116">
    <property type="protein sequence ID" value="KGN64116"/>
    <property type="gene ID" value="Csa_1G042280"/>
</dbReference>
<dbReference type="EMBL" id="CM002922">
    <property type="protein sequence ID" value="KGN64116.1"/>
    <property type="molecule type" value="Genomic_DNA"/>
</dbReference>
<proteinExistence type="predicted"/>
<accession>A0A0A0LVR0</accession>
<evidence type="ECO:0000313" key="3">
    <source>
        <dbReference type="Proteomes" id="UP000029981"/>
    </source>
</evidence>
<feature type="compositionally biased region" description="Basic and acidic residues" evidence="1">
    <location>
        <begin position="1"/>
        <end position="22"/>
    </location>
</feature>
<dbReference type="AlphaFoldDB" id="A0A0A0LVR0"/>
<evidence type="ECO:0000256" key="1">
    <source>
        <dbReference type="SAM" id="MobiDB-lite"/>
    </source>
</evidence>
<name>A0A0A0LVR0_CUCSA</name>
<keyword evidence="3" id="KW-1185">Reference proteome</keyword>
<reference evidence="2 3" key="4">
    <citation type="journal article" date="2011" name="BMC Genomics">
        <title>RNA-Seq improves annotation of protein-coding genes in the cucumber genome.</title>
        <authorList>
            <person name="Li Z."/>
            <person name="Zhang Z."/>
            <person name="Yan P."/>
            <person name="Huang S."/>
            <person name="Fei Z."/>
            <person name="Lin K."/>
        </authorList>
    </citation>
    <scope>NUCLEOTIDE SEQUENCE [LARGE SCALE GENOMIC DNA]</scope>
    <source>
        <strain evidence="3">cv. 9930</strain>
    </source>
</reference>
<protein>
    <submittedName>
        <fullName evidence="2">Uncharacterized protein</fullName>
    </submittedName>
</protein>
<dbReference type="Proteomes" id="UP000029981">
    <property type="component" value="Chromosome 1"/>
</dbReference>
<reference evidence="2 3" key="3">
    <citation type="journal article" date="2010" name="BMC Genomics">
        <title>Transcriptome sequencing and comparative analysis of cucumber flowers with different sex types.</title>
        <authorList>
            <person name="Guo S."/>
            <person name="Zheng Y."/>
            <person name="Joung J.G."/>
            <person name="Liu S."/>
            <person name="Zhang Z."/>
            <person name="Crasta O.R."/>
            <person name="Sobral B.W."/>
            <person name="Xu Y."/>
            <person name="Huang S."/>
            <person name="Fei Z."/>
        </authorList>
    </citation>
    <scope>NUCLEOTIDE SEQUENCE [LARGE SCALE GENOMIC DNA]</scope>
    <source>
        <strain evidence="3">cv. 9930</strain>
    </source>
</reference>
<sequence>MEREKRKEMSEGEKGGVVEEMKRRKKKKIKKEEEKKEAVAAAEVEEPSTEEVEEFYAILRRMDEALRYLKGKRVPERRTTMGETAVAVENKELNLNEVPSDSSN</sequence>
<gene>
    <name evidence="2" type="ORF">Csa_1G042280</name>
</gene>
<feature type="region of interest" description="Disordered" evidence="1">
    <location>
        <begin position="1"/>
        <end position="51"/>
    </location>
</feature>
<evidence type="ECO:0000313" key="2">
    <source>
        <dbReference type="EMBL" id="KGN64116.1"/>
    </source>
</evidence>